<gene>
    <name evidence="8" type="primary">bioC</name>
    <name evidence="10" type="ORF">DFR31_2184</name>
</gene>
<comment type="function">
    <text evidence="8">Converts the free carboxyl group of a malonyl-thioester to its methyl ester by transfer of a methyl group from S-adenosyl-L-methionine (SAM). It allows to synthesize pimeloyl-ACP via the fatty acid synthetic pathway.</text>
</comment>
<dbReference type="Proteomes" id="UP000275461">
    <property type="component" value="Unassembled WGS sequence"/>
</dbReference>
<accession>A0A498BXZ4</accession>
<dbReference type="GO" id="GO:0032259">
    <property type="term" value="P:methylation"/>
    <property type="evidence" value="ECO:0007669"/>
    <property type="project" value="UniProtKB-KW"/>
</dbReference>
<dbReference type="InterPro" id="IPR013216">
    <property type="entry name" value="Methyltransf_11"/>
</dbReference>
<dbReference type="NCBIfam" id="TIGR02072">
    <property type="entry name" value="BioC"/>
    <property type="match status" value="1"/>
</dbReference>
<dbReference type="AlphaFoldDB" id="A0A498BXZ4"/>
<dbReference type="InterPro" id="IPR050602">
    <property type="entry name" value="Malonyl-ACP_OMT"/>
</dbReference>
<feature type="domain" description="Methyltransferase type 11" evidence="9">
    <location>
        <begin position="51"/>
        <end position="147"/>
    </location>
</feature>
<dbReference type="GO" id="GO:0009102">
    <property type="term" value="P:biotin biosynthetic process"/>
    <property type="evidence" value="ECO:0007669"/>
    <property type="project" value="UniProtKB-UniRule"/>
</dbReference>
<evidence type="ECO:0000256" key="4">
    <source>
        <dbReference type="ARBA" id="ARBA00022603"/>
    </source>
</evidence>
<keyword evidence="5 8" id="KW-0808">Transferase</keyword>
<name>A0A498BXZ4_9GAMM</name>
<evidence type="ECO:0000256" key="3">
    <source>
        <dbReference type="ARBA" id="ARBA00012327"/>
    </source>
</evidence>
<evidence type="ECO:0000256" key="7">
    <source>
        <dbReference type="ARBA" id="ARBA00022756"/>
    </source>
</evidence>
<keyword evidence="11" id="KW-1185">Reference proteome</keyword>
<proteinExistence type="inferred from homology"/>
<evidence type="ECO:0000256" key="8">
    <source>
        <dbReference type="HAMAP-Rule" id="MF_00835"/>
    </source>
</evidence>
<sequence>MTRTPIDKLQVRRRFHRAADSYDQVAVLQREVGERLIERLPLILMQPQTILDVGCGTGFCTRALQDHYRKARVIGLDLAPAMLQATRRRGRWLRPIRTVCADAERLPLASESMDMVFSNVALQWLPDLERVFAEFQRVLRPGGLLMFSSFGPDTLKELREAWAQVDDKPHVHEFIDMHDVGDALIQARFADPVMDMEAFTLTYDDPMGVLRDLRGLGAGNAASGRSRGLTTRRRLQAMCQAYEAAHQGPDGRIPASWEVVYGHAWASEGLPQRREGDTVSIRADHIPVRRR</sequence>
<evidence type="ECO:0000313" key="11">
    <source>
        <dbReference type="Proteomes" id="UP000275461"/>
    </source>
</evidence>
<evidence type="ECO:0000256" key="6">
    <source>
        <dbReference type="ARBA" id="ARBA00022691"/>
    </source>
</evidence>
<evidence type="ECO:0000256" key="5">
    <source>
        <dbReference type="ARBA" id="ARBA00022679"/>
    </source>
</evidence>
<dbReference type="UniPathway" id="UPA00078"/>
<keyword evidence="4 8" id="KW-0489">Methyltransferase</keyword>
<dbReference type="EMBL" id="RCDA01000003">
    <property type="protein sequence ID" value="RLK48305.1"/>
    <property type="molecule type" value="Genomic_DNA"/>
</dbReference>
<dbReference type="InterPro" id="IPR029063">
    <property type="entry name" value="SAM-dependent_MTases_sf"/>
</dbReference>
<dbReference type="EC" id="2.1.1.197" evidence="3 8"/>
<reference evidence="10 11" key="1">
    <citation type="submission" date="2018-10" db="EMBL/GenBank/DDBJ databases">
        <title>Genomic Encyclopedia of Type Strains, Phase IV (KMG-IV): sequencing the most valuable type-strain genomes for metagenomic binning, comparative biology and taxonomic classification.</title>
        <authorList>
            <person name="Goeker M."/>
        </authorList>
    </citation>
    <scope>NUCLEOTIDE SEQUENCE [LARGE SCALE GENOMIC DNA]</scope>
    <source>
        <strain evidence="10 11">DSM 12769</strain>
    </source>
</reference>
<dbReference type="SUPFAM" id="SSF53335">
    <property type="entry name" value="S-adenosyl-L-methionine-dependent methyltransferases"/>
    <property type="match status" value="1"/>
</dbReference>
<dbReference type="Pfam" id="PF08241">
    <property type="entry name" value="Methyltransf_11"/>
    <property type="match status" value="1"/>
</dbReference>
<keyword evidence="7 8" id="KW-0093">Biotin biosynthesis</keyword>
<dbReference type="OrthoDB" id="9760689at2"/>
<keyword evidence="6 8" id="KW-0949">S-adenosyl-L-methionine</keyword>
<dbReference type="GO" id="GO:0102130">
    <property type="term" value="F:malonyl-CoA methyltransferase activity"/>
    <property type="evidence" value="ECO:0007669"/>
    <property type="project" value="UniProtKB-EC"/>
</dbReference>
<dbReference type="CDD" id="cd02440">
    <property type="entry name" value="AdoMet_MTases"/>
    <property type="match status" value="1"/>
</dbReference>
<dbReference type="PANTHER" id="PTHR13090">
    <property type="entry name" value="ARGININE-HYDROXYLASE NDUFAF5, MITOCHONDRIAL"/>
    <property type="match status" value="1"/>
</dbReference>
<evidence type="ECO:0000256" key="1">
    <source>
        <dbReference type="ARBA" id="ARBA00000852"/>
    </source>
</evidence>
<comment type="caution">
    <text evidence="10">The sequence shown here is derived from an EMBL/GenBank/DDBJ whole genome shotgun (WGS) entry which is preliminary data.</text>
</comment>
<evidence type="ECO:0000256" key="2">
    <source>
        <dbReference type="ARBA" id="ARBA00004746"/>
    </source>
</evidence>
<dbReference type="Gene3D" id="3.40.50.150">
    <property type="entry name" value="Vaccinia Virus protein VP39"/>
    <property type="match status" value="1"/>
</dbReference>
<evidence type="ECO:0000259" key="9">
    <source>
        <dbReference type="Pfam" id="PF08241"/>
    </source>
</evidence>
<evidence type="ECO:0000313" key="10">
    <source>
        <dbReference type="EMBL" id="RLK48305.1"/>
    </source>
</evidence>
<dbReference type="GO" id="GO:0010340">
    <property type="term" value="F:carboxyl-O-methyltransferase activity"/>
    <property type="evidence" value="ECO:0007669"/>
    <property type="project" value="UniProtKB-UniRule"/>
</dbReference>
<dbReference type="InterPro" id="IPR011814">
    <property type="entry name" value="BioC"/>
</dbReference>
<organism evidence="10 11">
    <name type="scientific">Alkalispirillum mobile</name>
    <dbReference type="NCBI Taxonomy" id="85925"/>
    <lineage>
        <taxon>Bacteria</taxon>
        <taxon>Pseudomonadati</taxon>
        <taxon>Pseudomonadota</taxon>
        <taxon>Gammaproteobacteria</taxon>
        <taxon>Chromatiales</taxon>
        <taxon>Ectothiorhodospiraceae</taxon>
        <taxon>Alkalispirillum</taxon>
    </lineage>
</organism>
<dbReference type="GO" id="GO:0008757">
    <property type="term" value="F:S-adenosylmethionine-dependent methyltransferase activity"/>
    <property type="evidence" value="ECO:0007669"/>
    <property type="project" value="InterPro"/>
</dbReference>
<dbReference type="RefSeq" id="WP_121442705.1">
    <property type="nucleotide sequence ID" value="NZ_RCDA01000003.1"/>
</dbReference>
<comment type="pathway">
    <text evidence="2 8">Cofactor biosynthesis; biotin biosynthesis.</text>
</comment>
<comment type="catalytic activity">
    <reaction evidence="1 8">
        <text>malonyl-[ACP] + S-adenosyl-L-methionine = malonyl-[ACP] methyl ester + S-adenosyl-L-homocysteine</text>
        <dbReference type="Rhea" id="RHEA:17105"/>
        <dbReference type="Rhea" id="RHEA-COMP:9623"/>
        <dbReference type="Rhea" id="RHEA-COMP:9954"/>
        <dbReference type="ChEBI" id="CHEBI:57856"/>
        <dbReference type="ChEBI" id="CHEBI:59789"/>
        <dbReference type="ChEBI" id="CHEBI:78449"/>
        <dbReference type="ChEBI" id="CHEBI:78845"/>
        <dbReference type="EC" id="2.1.1.197"/>
    </reaction>
</comment>
<protein>
    <recommendedName>
        <fullName evidence="3 8">Malonyl-[acyl-carrier protein] O-methyltransferase</fullName>
        <shortName evidence="8">Malonyl-ACP O-methyltransferase</shortName>
        <ecNumber evidence="3 8">2.1.1.197</ecNumber>
    </recommendedName>
    <alternativeName>
        <fullName evidence="8">Biotin synthesis protein BioC</fullName>
    </alternativeName>
</protein>
<dbReference type="HAMAP" id="MF_00835">
    <property type="entry name" value="BioC"/>
    <property type="match status" value="1"/>
</dbReference>
<dbReference type="PANTHER" id="PTHR13090:SF1">
    <property type="entry name" value="ARGININE-HYDROXYLASE NDUFAF5, MITOCHONDRIAL"/>
    <property type="match status" value="1"/>
</dbReference>
<comment type="similarity">
    <text evidence="8">Belongs to the methyltransferase superfamily.</text>
</comment>